<dbReference type="Pfam" id="PF01225">
    <property type="entry name" value="Mur_ligase"/>
    <property type="match status" value="1"/>
</dbReference>
<keyword evidence="8" id="KW-0131">Cell cycle</keyword>
<evidence type="ECO:0000256" key="9">
    <source>
        <dbReference type="ARBA" id="ARBA00023316"/>
    </source>
</evidence>
<dbReference type="InterPro" id="IPR036565">
    <property type="entry name" value="Mur-like_cat_sf"/>
</dbReference>
<dbReference type="SUPFAM" id="SSF53623">
    <property type="entry name" value="MurD-like peptide ligases, catalytic domain"/>
    <property type="match status" value="1"/>
</dbReference>
<dbReference type="GO" id="GO:0009252">
    <property type="term" value="P:peptidoglycan biosynthetic process"/>
    <property type="evidence" value="ECO:0007669"/>
    <property type="project" value="UniProtKB-KW"/>
</dbReference>
<sequence>MIGNHTKFDMRLSEIASSIKSTSNAHELCLQGLSIDSRTTNPGDLFVAITGDNFNGHDFIDNAISKGALAAVTEKNLKLDIPTLTVDDSRQALADIAYHWRKEFSYPLVAITGSNGKTTVKEMISSIFSQQGNVLATLGNLNNEIGVPLTLLQLTSEYKYAVVEMGANHIGEIDVLSKTAVPDVAVITNVAEAHLGGFGSIDNIAEAKSEIFSGLSENGVAVLNANDNYFPYWKQKCGVKNISFGVNNEDADVYALVNKVSLDNIIRIQTPLGSFDVKLQLLGLHNISNALAATAAAISCDIPLYSISKGLEKVQAISGRLEIKSGVYGCRIIDDTYNANPTSLKAAVNVLKGFPGKHFCALGDMGELGSNAVALHGESGELLKKAGIDKLFTIGELASEASKKFGKNALNFAEFDSMSTSIRDEIDCDSTLLIKGSRSMHMEKLVNKLIKN</sequence>
<dbReference type="InterPro" id="IPR004101">
    <property type="entry name" value="Mur_ligase_C"/>
</dbReference>
<keyword evidence="6" id="KW-0133">Cell shape</keyword>
<dbReference type="InterPro" id="IPR036615">
    <property type="entry name" value="Mur_ligase_C_dom_sf"/>
</dbReference>
<dbReference type="AlphaFoldDB" id="A0A3B1B290"/>
<evidence type="ECO:0000256" key="4">
    <source>
        <dbReference type="ARBA" id="ARBA00022741"/>
    </source>
</evidence>
<keyword evidence="5" id="KW-0067">ATP-binding</keyword>
<accession>A0A3B1B290</accession>
<dbReference type="Pfam" id="PF08245">
    <property type="entry name" value="Mur_ligase_M"/>
    <property type="match status" value="1"/>
</dbReference>
<reference evidence="14" key="1">
    <citation type="submission" date="2018-06" db="EMBL/GenBank/DDBJ databases">
        <authorList>
            <person name="Zhirakovskaya E."/>
        </authorList>
    </citation>
    <scope>NUCLEOTIDE SEQUENCE</scope>
</reference>
<keyword evidence="1" id="KW-0963">Cytoplasm</keyword>
<feature type="domain" description="Mur ligase C-terminal" evidence="12">
    <location>
        <begin position="319"/>
        <end position="438"/>
    </location>
</feature>
<organism evidence="14">
    <name type="scientific">hydrothermal vent metagenome</name>
    <dbReference type="NCBI Taxonomy" id="652676"/>
    <lineage>
        <taxon>unclassified sequences</taxon>
        <taxon>metagenomes</taxon>
        <taxon>ecological metagenomes</taxon>
    </lineage>
</organism>
<evidence type="ECO:0000256" key="3">
    <source>
        <dbReference type="ARBA" id="ARBA00022618"/>
    </source>
</evidence>
<evidence type="ECO:0000259" key="12">
    <source>
        <dbReference type="Pfam" id="PF02875"/>
    </source>
</evidence>
<evidence type="ECO:0000256" key="1">
    <source>
        <dbReference type="ARBA" id="ARBA00022490"/>
    </source>
</evidence>
<evidence type="ECO:0000256" key="6">
    <source>
        <dbReference type="ARBA" id="ARBA00022960"/>
    </source>
</evidence>
<dbReference type="GO" id="GO:0047480">
    <property type="term" value="F:UDP-N-acetylmuramoyl-tripeptide-D-alanyl-D-alanine ligase activity"/>
    <property type="evidence" value="ECO:0007669"/>
    <property type="project" value="InterPro"/>
</dbReference>
<protein>
    <recommendedName>
        <fullName evidence="10">UDP-MurNAc-pentapeptide synthetase</fullName>
    </recommendedName>
</protein>
<evidence type="ECO:0000256" key="5">
    <source>
        <dbReference type="ARBA" id="ARBA00022840"/>
    </source>
</evidence>
<dbReference type="Gene3D" id="3.40.1190.10">
    <property type="entry name" value="Mur-like, catalytic domain"/>
    <property type="match status" value="1"/>
</dbReference>
<dbReference type="InterPro" id="IPR035911">
    <property type="entry name" value="MurE/MurF_N"/>
</dbReference>
<dbReference type="InterPro" id="IPR013221">
    <property type="entry name" value="Mur_ligase_cen"/>
</dbReference>
<dbReference type="GO" id="GO:0005524">
    <property type="term" value="F:ATP binding"/>
    <property type="evidence" value="ECO:0007669"/>
    <property type="project" value="UniProtKB-KW"/>
</dbReference>
<dbReference type="PANTHER" id="PTHR43024">
    <property type="entry name" value="UDP-N-ACETYLMURAMOYL-TRIPEPTIDE--D-ALANYL-D-ALANINE LIGASE"/>
    <property type="match status" value="1"/>
</dbReference>
<dbReference type="SUPFAM" id="SSF53244">
    <property type="entry name" value="MurD-like peptide ligases, peptide-binding domain"/>
    <property type="match status" value="1"/>
</dbReference>
<dbReference type="NCBIfam" id="TIGR01143">
    <property type="entry name" value="murF"/>
    <property type="match status" value="1"/>
</dbReference>
<evidence type="ECO:0000313" key="14">
    <source>
        <dbReference type="EMBL" id="VAW99186.1"/>
    </source>
</evidence>
<dbReference type="EMBL" id="UOFS01000039">
    <property type="protein sequence ID" value="VAW99186.1"/>
    <property type="molecule type" value="Genomic_DNA"/>
</dbReference>
<gene>
    <name evidence="14" type="ORF">MNBD_GAMMA22-1458</name>
</gene>
<keyword evidence="3" id="KW-0132">Cell division</keyword>
<dbReference type="InterPro" id="IPR051046">
    <property type="entry name" value="MurCDEF_CellWall_CoF430Synth"/>
</dbReference>
<evidence type="ECO:0000256" key="2">
    <source>
        <dbReference type="ARBA" id="ARBA00022598"/>
    </source>
</evidence>
<feature type="domain" description="Mur ligase central" evidence="13">
    <location>
        <begin position="111"/>
        <end position="297"/>
    </location>
</feature>
<dbReference type="PANTHER" id="PTHR43024:SF1">
    <property type="entry name" value="UDP-N-ACETYLMURAMOYL-TRIPEPTIDE--D-ALANYL-D-ALANINE LIGASE"/>
    <property type="match status" value="1"/>
</dbReference>
<dbReference type="Gene3D" id="3.90.190.20">
    <property type="entry name" value="Mur ligase, C-terminal domain"/>
    <property type="match status" value="1"/>
</dbReference>
<proteinExistence type="inferred from homology"/>
<dbReference type="Pfam" id="PF02875">
    <property type="entry name" value="Mur_ligase_C"/>
    <property type="match status" value="1"/>
</dbReference>
<keyword evidence="7" id="KW-0573">Peptidoglycan synthesis</keyword>
<evidence type="ECO:0000256" key="10">
    <source>
        <dbReference type="ARBA" id="ARBA00031461"/>
    </source>
</evidence>
<evidence type="ECO:0000259" key="11">
    <source>
        <dbReference type="Pfam" id="PF01225"/>
    </source>
</evidence>
<evidence type="ECO:0000259" key="13">
    <source>
        <dbReference type="Pfam" id="PF08245"/>
    </source>
</evidence>
<name>A0A3B1B290_9ZZZZ</name>
<keyword evidence="4" id="KW-0547">Nucleotide-binding</keyword>
<dbReference type="HAMAP" id="MF_02019">
    <property type="entry name" value="MurF"/>
    <property type="match status" value="1"/>
</dbReference>
<evidence type="ECO:0000256" key="7">
    <source>
        <dbReference type="ARBA" id="ARBA00022984"/>
    </source>
</evidence>
<evidence type="ECO:0000256" key="8">
    <source>
        <dbReference type="ARBA" id="ARBA00023306"/>
    </source>
</evidence>
<dbReference type="SUPFAM" id="SSF63418">
    <property type="entry name" value="MurE/MurF N-terminal domain"/>
    <property type="match status" value="1"/>
</dbReference>
<dbReference type="GO" id="GO:0071555">
    <property type="term" value="P:cell wall organization"/>
    <property type="evidence" value="ECO:0007669"/>
    <property type="project" value="UniProtKB-KW"/>
</dbReference>
<dbReference type="InterPro" id="IPR000713">
    <property type="entry name" value="Mur_ligase_N"/>
</dbReference>
<keyword evidence="9" id="KW-0961">Cell wall biogenesis/degradation</keyword>
<dbReference type="GO" id="GO:0051301">
    <property type="term" value="P:cell division"/>
    <property type="evidence" value="ECO:0007669"/>
    <property type="project" value="UniProtKB-KW"/>
</dbReference>
<feature type="domain" description="Mur ligase N-terminal catalytic" evidence="11">
    <location>
        <begin position="31"/>
        <end position="97"/>
    </location>
</feature>
<dbReference type="Gene3D" id="3.40.1390.10">
    <property type="entry name" value="MurE/MurF, N-terminal domain"/>
    <property type="match status" value="1"/>
</dbReference>
<dbReference type="GO" id="GO:0008360">
    <property type="term" value="P:regulation of cell shape"/>
    <property type="evidence" value="ECO:0007669"/>
    <property type="project" value="UniProtKB-KW"/>
</dbReference>
<dbReference type="InterPro" id="IPR005863">
    <property type="entry name" value="UDP-N-AcMur_synth"/>
</dbReference>
<keyword evidence="2 14" id="KW-0436">Ligase</keyword>